<protein>
    <submittedName>
        <fullName evidence="3">Uncharacterized protein</fullName>
    </submittedName>
</protein>
<evidence type="ECO:0000256" key="2">
    <source>
        <dbReference type="SAM" id="SignalP"/>
    </source>
</evidence>
<name>A0A5C3EMQ4_9BASI</name>
<feature type="signal peptide" evidence="2">
    <location>
        <begin position="1"/>
        <end position="29"/>
    </location>
</feature>
<feature type="compositionally biased region" description="Low complexity" evidence="1">
    <location>
        <begin position="622"/>
        <end position="641"/>
    </location>
</feature>
<feature type="region of interest" description="Disordered" evidence="1">
    <location>
        <begin position="514"/>
        <end position="537"/>
    </location>
</feature>
<dbReference type="OrthoDB" id="2556531at2759"/>
<keyword evidence="2" id="KW-0732">Signal</keyword>
<feature type="compositionally biased region" description="Polar residues" evidence="1">
    <location>
        <begin position="520"/>
        <end position="537"/>
    </location>
</feature>
<feature type="region of interest" description="Disordered" evidence="1">
    <location>
        <begin position="349"/>
        <end position="375"/>
    </location>
</feature>
<sequence>MVTSTKFASLVGSVTLAFVLASSLHPVQTAPVAVRRQDVGKAPAGYISVAQPAMSEQDIYAMGIPDAPPATNAAAPAGYVSVAQPSMNEQDVYSVGIPDTPTMATSSGSGNPLEQVLKAAAQAALKTSNSTMNVVNHYDATPAVSAAANPAQQVSQVAQPATADVGMKGNPDEGALFQQVNGATPELASMTMQGNPDEGNAYNQIVAQQMAQFGAQARRALGERMEAAVMHARQSSGAGGLGAELEKMEQAVLGNGVPTPSSATMVASADAAEVTGAAATAATGAAGAVSATASDLAGIPVAAPVPSDFSSPPAPSPSSNLAVPGVPSVPAVPAVPSVSNPVGSVNPTPALPTSNLPTSALPTSVPSDVPSAAVPSASVPAAVPSVSAPAVPAVPSAPAVPSVSAPSLNAAAASATTVLPLSDANPAPLTKAAGDLTMTVTVPTKALPTSIAGLPNVKPNNANADDDAGDWKTMTILVPAEAFGGIATGVKTQINLPASSSAAAASATSSAAAVSDKNEAVSSTASPSGSVKATPTSDAPINISSFTSLKPAATSQPVLTIPLTGVIGGTTYSTMLTLTIPRFGGEATASSSSVAAISTSSVSVSATEKANSAVPTSAIPTKTSSAASVKPTSSSSVDDPSYINPNDIPPLLKSSMTATPTSAPSSTPTNGASADDEDCEEYEDDSTDQNQSGSRSLLTKVWDWVTGKPLNERDFADDYEYGYDAEGEEVWYDAQQE</sequence>
<feature type="chain" id="PRO_5022658506" evidence="2">
    <location>
        <begin position="30"/>
        <end position="737"/>
    </location>
</feature>
<feature type="region of interest" description="Disordered" evidence="1">
    <location>
        <begin position="621"/>
        <end position="698"/>
    </location>
</feature>
<keyword evidence="4" id="KW-1185">Reference proteome</keyword>
<feature type="compositionally biased region" description="Polar residues" evidence="1">
    <location>
        <begin position="351"/>
        <end position="361"/>
    </location>
</feature>
<dbReference type="Proteomes" id="UP000324022">
    <property type="component" value="Unassembled WGS sequence"/>
</dbReference>
<feature type="compositionally biased region" description="Low complexity" evidence="1">
    <location>
        <begin position="654"/>
        <end position="673"/>
    </location>
</feature>
<feature type="compositionally biased region" description="Low complexity" evidence="1">
    <location>
        <begin position="362"/>
        <end position="375"/>
    </location>
</feature>
<evidence type="ECO:0000256" key="1">
    <source>
        <dbReference type="SAM" id="MobiDB-lite"/>
    </source>
</evidence>
<organism evidence="3 4">
    <name type="scientific">Ustilago trichophora</name>
    <dbReference type="NCBI Taxonomy" id="86804"/>
    <lineage>
        <taxon>Eukaryota</taxon>
        <taxon>Fungi</taxon>
        <taxon>Dikarya</taxon>
        <taxon>Basidiomycota</taxon>
        <taxon>Ustilaginomycotina</taxon>
        <taxon>Ustilaginomycetes</taxon>
        <taxon>Ustilaginales</taxon>
        <taxon>Ustilaginaceae</taxon>
        <taxon>Ustilago</taxon>
    </lineage>
</organism>
<accession>A0A5C3EMQ4</accession>
<dbReference type="AlphaFoldDB" id="A0A5C3EMQ4"/>
<proteinExistence type="predicted"/>
<gene>
    <name evidence="3" type="ORF">UTRI_06505</name>
</gene>
<dbReference type="EMBL" id="OOIN01000038">
    <property type="protein sequence ID" value="SPO31375.1"/>
    <property type="molecule type" value="Genomic_DNA"/>
</dbReference>
<feature type="compositionally biased region" description="Acidic residues" evidence="1">
    <location>
        <begin position="674"/>
        <end position="687"/>
    </location>
</feature>
<evidence type="ECO:0000313" key="3">
    <source>
        <dbReference type="EMBL" id="SPO31375.1"/>
    </source>
</evidence>
<evidence type="ECO:0000313" key="4">
    <source>
        <dbReference type="Proteomes" id="UP000324022"/>
    </source>
</evidence>
<reference evidence="3 4" key="1">
    <citation type="submission" date="2018-03" db="EMBL/GenBank/DDBJ databases">
        <authorList>
            <person name="Guldener U."/>
        </authorList>
    </citation>
    <scope>NUCLEOTIDE SEQUENCE [LARGE SCALE GENOMIC DNA]</scope>
    <source>
        <strain evidence="3 4">NBRC100155</strain>
    </source>
</reference>